<reference evidence="12 13" key="1">
    <citation type="submission" date="2020-01" db="EMBL/GenBank/DDBJ databases">
        <title>Spongiivirga citrea KCTC 32990T.</title>
        <authorList>
            <person name="Wang G."/>
        </authorList>
    </citation>
    <scope>NUCLEOTIDE SEQUENCE [LARGE SCALE GENOMIC DNA]</scope>
    <source>
        <strain evidence="12 13">KCTC 32990</strain>
    </source>
</reference>
<dbReference type="GO" id="GO:0098797">
    <property type="term" value="C:plasma membrane protein complex"/>
    <property type="evidence" value="ECO:0007669"/>
    <property type="project" value="TreeGrafter"/>
</dbReference>
<evidence type="ECO:0000256" key="4">
    <source>
        <dbReference type="ARBA" id="ARBA00022475"/>
    </source>
</evidence>
<keyword evidence="5" id="KW-0997">Cell inner membrane</keyword>
<feature type="transmembrane region" description="Helical" evidence="10">
    <location>
        <begin position="16"/>
        <end position="34"/>
    </location>
</feature>
<dbReference type="Gene3D" id="3.30.1150.10">
    <property type="match status" value="1"/>
</dbReference>
<dbReference type="InterPro" id="IPR037682">
    <property type="entry name" value="TonB_C"/>
</dbReference>
<dbReference type="GO" id="GO:0055085">
    <property type="term" value="P:transmembrane transport"/>
    <property type="evidence" value="ECO:0007669"/>
    <property type="project" value="InterPro"/>
</dbReference>
<evidence type="ECO:0000259" key="11">
    <source>
        <dbReference type="PROSITE" id="PS52015"/>
    </source>
</evidence>
<dbReference type="PROSITE" id="PS52015">
    <property type="entry name" value="TONB_CTD"/>
    <property type="match status" value="1"/>
</dbReference>
<dbReference type="PANTHER" id="PTHR33446">
    <property type="entry name" value="PROTEIN TONB-RELATED"/>
    <property type="match status" value="1"/>
</dbReference>
<keyword evidence="9 10" id="KW-0472">Membrane</keyword>
<evidence type="ECO:0000256" key="5">
    <source>
        <dbReference type="ARBA" id="ARBA00022519"/>
    </source>
</evidence>
<dbReference type="Pfam" id="PF03544">
    <property type="entry name" value="TonB_C"/>
    <property type="match status" value="1"/>
</dbReference>
<feature type="domain" description="TonB C-terminal" evidence="11">
    <location>
        <begin position="150"/>
        <end position="241"/>
    </location>
</feature>
<dbReference type="InterPro" id="IPR006260">
    <property type="entry name" value="TonB/TolA_C"/>
</dbReference>
<keyword evidence="7" id="KW-0653">Protein transport</keyword>
<dbReference type="EMBL" id="JAABOQ010000002">
    <property type="protein sequence ID" value="NER16818.1"/>
    <property type="molecule type" value="Genomic_DNA"/>
</dbReference>
<evidence type="ECO:0000256" key="1">
    <source>
        <dbReference type="ARBA" id="ARBA00004383"/>
    </source>
</evidence>
<keyword evidence="3" id="KW-0813">Transport</keyword>
<dbReference type="GO" id="GO:0031992">
    <property type="term" value="F:energy transducer activity"/>
    <property type="evidence" value="ECO:0007669"/>
    <property type="project" value="TreeGrafter"/>
</dbReference>
<keyword evidence="8 10" id="KW-1133">Transmembrane helix</keyword>
<evidence type="ECO:0000256" key="7">
    <source>
        <dbReference type="ARBA" id="ARBA00022927"/>
    </source>
</evidence>
<organism evidence="12 13">
    <name type="scientific">Spongiivirga citrea</name>
    <dbReference type="NCBI Taxonomy" id="1481457"/>
    <lineage>
        <taxon>Bacteria</taxon>
        <taxon>Pseudomonadati</taxon>
        <taxon>Bacteroidota</taxon>
        <taxon>Flavobacteriia</taxon>
        <taxon>Flavobacteriales</taxon>
        <taxon>Flavobacteriaceae</taxon>
        <taxon>Spongiivirga</taxon>
    </lineage>
</organism>
<name>A0A6M0CG28_9FLAO</name>
<gene>
    <name evidence="12" type="ORF">GWK10_06330</name>
</gene>
<evidence type="ECO:0000256" key="2">
    <source>
        <dbReference type="ARBA" id="ARBA00006555"/>
    </source>
</evidence>
<dbReference type="GO" id="GO:0015031">
    <property type="term" value="P:protein transport"/>
    <property type="evidence" value="ECO:0007669"/>
    <property type="project" value="UniProtKB-KW"/>
</dbReference>
<keyword evidence="6 10" id="KW-0812">Transmembrane</keyword>
<evidence type="ECO:0000256" key="9">
    <source>
        <dbReference type="ARBA" id="ARBA00023136"/>
    </source>
</evidence>
<evidence type="ECO:0000313" key="12">
    <source>
        <dbReference type="EMBL" id="NER16818.1"/>
    </source>
</evidence>
<evidence type="ECO:0000256" key="3">
    <source>
        <dbReference type="ARBA" id="ARBA00022448"/>
    </source>
</evidence>
<evidence type="ECO:0000256" key="8">
    <source>
        <dbReference type="ARBA" id="ARBA00022989"/>
    </source>
</evidence>
<evidence type="ECO:0000256" key="10">
    <source>
        <dbReference type="SAM" id="Phobius"/>
    </source>
</evidence>
<dbReference type="PANTHER" id="PTHR33446:SF2">
    <property type="entry name" value="PROTEIN TONB"/>
    <property type="match status" value="1"/>
</dbReference>
<dbReference type="RefSeq" id="WP_164030351.1">
    <property type="nucleotide sequence ID" value="NZ_JAABOQ010000002.1"/>
</dbReference>
<dbReference type="NCBIfam" id="TIGR01352">
    <property type="entry name" value="tonB_Cterm"/>
    <property type="match status" value="1"/>
</dbReference>
<dbReference type="InterPro" id="IPR051045">
    <property type="entry name" value="TonB-dependent_transducer"/>
</dbReference>
<proteinExistence type="inferred from homology"/>
<evidence type="ECO:0000256" key="6">
    <source>
        <dbReference type="ARBA" id="ARBA00022692"/>
    </source>
</evidence>
<dbReference type="SUPFAM" id="SSF74653">
    <property type="entry name" value="TolA/TonB C-terminal domain"/>
    <property type="match status" value="1"/>
</dbReference>
<dbReference type="AlphaFoldDB" id="A0A6M0CG28"/>
<protein>
    <submittedName>
        <fullName evidence="12">TonB family protein</fullName>
    </submittedName>
</protein>
<comment type="similarity">
    <text evidence="2">Belongs to the TonB family.</text>
</comment>
<sequence>MKPKKNPKVDLNRNSSLYFVIGLNIVLFLTWRAMEMKTYEQPEHLSIVQNIAEDITEDIPITKTLNLPPPPPPPAAPDVIQVVEDEEEIKETIVISSESDQETEISEFVEVDDVATEDEVEEIYVPFSVIEEAPIFPGCEGLDKSERAACFNKKMQEHINKNFKYPQIPLDMGIQGRVFVTFVIDRNGDIVKIQKRGPDKNLENEAVRIIKLLPKMKPGRQRDKNVNVPYSIPVNFIIRNG</sequence>
<evidence type="ECO:0000313" key="13">
    <source>
        <dbReference type="Proteomes" id="UP000474296"/>
    </source>
</evidence>
<comment type="caution">
    <text evidence="12">The sequence shown here is derived from an EMBL/GenBank/DDBJ whole genome shotgun (WGS) entry which is preliminary data.</text>
</comment>
<accession>A0A6M0CG28</accession>
<dbReference type="Proteomes" id="UP000474296">
    <property type="component" value="Unassembled WGS sequence"/>
</dbReference>
<keyword evidence="4" id="KW-1003">Cell membrane</keyword>
<comment type="subcellular location">
    <subcellularLocation>
        <location evidence="1">Cell inner membrane</location>
        <topology evidence="1">Single-pass membrane protein</topology>
        <orientation evidence="1">Periplasmic side</orientation>
    </subcellularLocation>
</comment>
<keyword evidence="13" id="KW-1185">Reference proteome</keyword>